<dbReference type="CDD" id="cd22191">
    <property type="entry name" value="DPBB_RlpA_EXP_N-like"/>
    <property type="match status" value="1"/>
</dbReference>
<name>A0A9P5T9P3_9AGAM</name>
<reference evidence="5" key="1">
    <citation type="submission" date="2019-10" db="EMBL/GenBank/DDBJ databases">
        <authorList>
            <consortium name="DOE Joint Genome Institute"/>
            <person name="Kuo A."/>
            <person name="Miyauchi S."/>
            <person name="Kiss E."/>
            <person name="Drula E."/>
            <person name="Kohler A."/>
            <person name="Sanchez-Garcia M."/>
            <person name="Andreopoulos B."/>
            <person name="Barry K.W."/>
            <person name="Bonito G."/>
            <person name="Buee M."/>
            <person name="Carver A."/>
            <person name="Chen C."/>
            <person name="Cichocki N."/>
            <person name="Clum A."/>
            <person name="Culley D."/>
            <person name="Crous P.W."/>
            <person name="Fauchery L."/>
            <person name="Girlanda M."/>
            <person name="Hayes R."/>
            <person name="Keri Z."/>
            <person name="LaButti K."/>
            <person name="Lipzen A."/>
            <person name="Lombard V."/>
            <person name="Magnuson J."/>
            <person name="Maillard F."/>
            <person name="Morin E."/>
            <person name="Murat C."/>
            <person name="Nolan M."/>
            <person name="Ohm R."/>
            <person name="Pangilinan J."/>
            <person name="Pereira M."/>
            <person name="Perotto S."/>
            <person name="Peter M."/>
            <person name="Riley R."/>
            <person name="Sitrit Y."/>
            <person name="Stielow B."/>
            <person name="Szollosi G."/>
            <person name="Zifcakova L."/>
            <person name="Stursova M."/>
            <person name="Spatafora J.W."/>
            <person name="Tedersoo L."/>
            <person name="Vaario L.-M."/>
            <person name="Yamada A."/>
            <person name="Yan M."/>
            <person name="Wang P."/>
            <person name="Xu J."/>
            <person name="Bruns T."/>
            <person name="Baldrian P."/>
            <person name="Vilgalys R."/>
            <person name="Henrissat B."/>
            <person name="Grigoriev I.V."/>
            <person name="Hibbett D."/>
            <person name="Nagy L.G."/>
            <person name="Martin F.M."/>
        </authorList>
    </citation>
    <scope>NUCLEOTIDE SEQUENCE</scope>
    <source>
        <strain evidence="5">Prilba</strain>
    </source>
</reference>
<sequence>MRLFATLLFATSLIASAFARPIGVTTDLSASCANATSSPVDTANPTSSPVDTANPTSSPVDTANPTNPPVDIAKLTHRSTSVASSTNPPVPTTTSPSAPITTTTSSSAHILTTTDSSASCTPDFLCGPQYGDGTFYGTGLGACGVTNKDTEFIVAVSHVLFDSYPGYNPTLDNPNNNTVCGRKITAGYGGKSVIVTVTDRCGGCNETSLDFSPAAFQVLAPESVGRLHDVEWTWTS</sequence>
<dbReference type="InterPro" id="IPR009009">
    <property type="entry name" value="RlpA-like_DPBB"/>
</dbReference>
<feature type="region of interest" description="Disordered" evidence="2">
    <location>
        <begin position="33"/>
        <end position="106"/>
    </location>
</feature>
<keyword evidence="1 3" id="KW-0732">Signal</keyword>
<dbReference type="PANTHER" id="PTHR31836:SF28">
    <property type="entry name" value="SRCR DOMAIN-CONTAINING PROTEIN-RELATED"/>
    <property type="match status" value="1"/>
</dbReference>
<feature type="chain" id="PRO_5040145781" evidence="3">
    <location>
        <begin position="20"/>
        <end position="236"/>
    </location>
</feature>
<proteinExistence type="predicted"/>
<dbReference type="InterPro" id="IPR051477">
    <property type="entry name" value="Expansin_CellWall"/>
</dbReference>
<dbReference type="Pfam" id="PF03330">
    <property type="entry name" value="DPBB_1"/>
    <property type="match status" value="1"/>
</dbReference>
<dbReference type="Proteomes" id="UP000759537">
    <property type="component" value="Unassembled WGS sequence"/>
</dbReference>
<reference evidence="5" key="2">
    <citation type="journal article" date="2020" name="Nat. Commun.">
        <title>Large-scale genome sequencing of mycorrhizal fungi provides insights into the early evolution of symbiotic traits.</title>
        <authorList>
            <person name="Miyauchi S."/>
            <person name="Kiss E."/>
            <person name="Kuo A."/>
            <person name="Drula E."/>
            <person name="Kohler A."/>
            <person name="Sanchez-Garcia M."/>
            <person name="Morin E."/>
            <person name="Andreopoulos B."/>
            <person name="Barry K.W."/>
            <person name="Bonito G."/>
            <person name="Buee M."/>
            <person name="Carver A."/>
            <person name="Chen C."/>
            <person name="Cichocki N."/>
            <person name="Clum A."/>
            <person name="Culley D."/>
            <person name="Crous P.W."/>
            <person name="Fauchery L."/>
            <person name="Girlanda M."/>
            <person name="Hayes R.D."/>
            <person name="Keri Z."/>
            <person name="LaButti K."/>
            <person name="Lipzen A."/>
            <person name="Lombard V."/>
            <person name="Magnuson J."/>
            <person name="Maillard F."/>
            <person name="Murat C."/>
            <person name="Nolan M."/>
            <person name="Ohm R.A."/>
            <person name="Pangilinan J."/>
            <person name="Pereira M.F."/>
            <person name="Perotto S."/>
            <person name="Peter M."/>
            <person name="Pfister S."/>
            <person name="Riley R."/>
            <person name="Sitrit Y."/>
            <person name="Stielow J.B."/>
            <person name="Szollosi G."/>
            <person name="Zifcakova L."/>
            <person name="Stursova M."/>
            <person name="Spatafora J.W."/>
            <person name="Tedersoo L."/>
            <person name="Vaario L.M."/>
            <person name="Yamada A."/>
            <person name="Yan M."/>
            <person name="Wang P."/>
            <person name="Xu J."/>
            <person name="Bruns T."/>
            <person name="Baldrian P."/>
            <person name="Vilgalys R."/>
            <person name="Dunand C."/>
            <person name="Henrissat B."/>
            <person name="Grigoriev I.V."/>
            <person name="Hibbett D."/>
            <person name="Nagy L.G."/>
            <person name="Martin F.M."/>
        </authorList>
    </citation>
    <scope>NUCLEOTIDE SEQUENCE</scope>
    <source>
        <strain evidence="5">Prilba</strain>
    </source>
</reference>
<evidence type="ECO:0000313" key="6">
    <source>
        <dbReference type="Proteomes" id="UP000759537"/>
    </source>
</evidence>
<evidence type="ECO:0000256" key="2">
    <source>
        <dbReference type="SAM" id="MobiDB-lite"/>
    </source>
</evidence>
<feature type="domain" description="RlpA-like protein double-psi beta-barrel" evidence="4">
    <location>
        <begin position="167"/>
        <end position="225"/>
    </location>
</feature>
<dbReference type="EMBL" id="WHVB01000007">
    <property type="protein sequence ID" value="KAF8481176.1"/>
    <property type="molecule type" value="Genomic_DNA"/>
</dbReference>
<evidence type="ECO:0000313" key="5">
    <source>
        <dbReference type="EMBL" id="KAF8481176.1"/>
    </source>
</evidence>
<evidence type="ECO:0000256" key="1">
    <source>
        <dbReference type="ARBA" id="ARBA00022729"/>
    </source>
</evidence>
<dbReference type="SUPFAM" id="SSF50685">
    <property type="entry name" value="Barwin-like endoglucanases"/>
    <property type="match status" value="1"/>
</dbReference>
<dbReference type="Gene3D" id="2.40.40.10">
    <property type="entry name" value="RlpA-like domain"/>
    <property type="match status" value="1"/>
</dbReference>
<organism evidence="5 6">
    <name type="scientific">Russula ochroleuca</name>
    <dbReference type="NCBI Taxonomy" id="152965"/>
    <lineage>
        <taxon>Eukaryota</taxon>
        <taxon>Fungi</taxon>
        <taxon>Dikarya</taxon>
        <taxon>Basidiomycota</taxon>
        <taxon>Agaricomycotina</taxon>
        <taxon>Agaricomycetes</taxon>
        <taxon>Russulales</taxon>
        <taxon>Russulaceae</taxon>
        <taxon>Russula</taxon>
    </lineage>
</organism>
<evidence type="ECO:0000259" key="4">
    <source>
        <dbReference type="Pfam" id="PF03330"/>
    </source>
</evidence>
<dbReference type="InterPro" id="IPR036908">
    <property type="entry name" value="RlpA-like_sf"/>
</dbReference>
<gene>
    <name evidence="5" type="ORF">DFH94DRAFT_738502</name>
</gene>
<dbReference type="OrthoDB" id="623670at2759"/>
<evidence type="ECO:0000256" key="3">
    <source>
        <dbReference type="SAM" id="SignalP"/>
    </source>
</evidence>
<feature type="compositionally biased region" description="Polar residues" evidence="2">
    <location>
        <begin position="33"/>
        <end position="65"/>
    </location>
</feature>
<dbReference type="AlphaFoldDB" id="A0A9P5T9P3"/>
<feature type="signal peptide" evidence="3">
    <location>
        <begin position="1"/>
        <end position="19"/>
    </location>
</feature>
<keyword evidence="6" id="KW-1185">Reference proteome</keyword>
<protein>
    <submittedName>
        <fullName evidence="5">RlpA-like double-psi beta-barrel-protein domain-containing protein-containing protein</fullName>
    </submittedName>
</protein>
<accession>A0A9P5T9P3</accession>
<feature type="compositionally biased region" description="Low complexity" evidence="2">
    <location>
        <begin position="79"/>
        <end position="106"/>
    </location>
</feature>
<comment type="caution">
    <text evidence="5">The sequence shown here is derived from an EMBL/GenBank/DDBJ whole genome shotgun (WGS) entry which is preliminary data.</text>
</comment>
<dbReference type="PANTHER" id="PTHR31836">
    <property type="match status" value="1"/>
</dbReference>